<dbReference type="STRING" id="40148.A0A0E0AUL6"/>
<dbReference type="PANTHER" id="PTHR31731">
    <property type="match status" value="1"/>
</dbReference>
<dbReference type="SUPFAM" id="SSF47699">
    <property type="entry name" value="Bifunctional inhibitor/lipid-transfer protein/seed storage 2S albumin"/>
    <property type="match status" value="1"/>
</dbReference>
<keyword evidence="1" id="KW-0732">Signal</keyword>
<dbReference type="CDD" id="cd01958">
    <property type="entry name" value="HPS_like"/>
    <property type="match status" value="1"/>
</dbReference>
<keyword evidence="4" id="KW-1185">Reference proteome</keyword>
<feature type="signal peptide" evidence="1">
    <location>
        <begin position="1"/>
        <end position="20"/>
    </location>
</feature>
<dbReference type="InterPro" id="IPR051636">
    <property type="entry name" value="Plant_LTP/defense-related"/>
</dbReference>
<feature type="domain" description="Bifunctional inhibitor/plant lipid transfer protein/seed storage helical" evidence="2">
    <location>
        <begin position="7"/>
        <end position="86"/>
    </location>
</feature>
<evidence type="ECO:0000313" key="4">
    <source>
        <dbReference type="Proteomes" id="UP000026961"/>
    </source>
</evidence>
<dbReference type="HOGENOM" id="CLU_055715_4_1_1"/>
<dbReference type="AlphaFoldDB" id="A0A0E0AUL6"/>
<dbReference type="InterPro" id="IPR027923">
    <property type="entry name" value="Hydrophob_seed_dom"/>
</dbReference>
<organism evidence="3">
    <name type="scientific">Oryza glumipatula</name>
    <dbReference type="NCBI Taxonomy" id="40148"/>
    <lineage>
        <taxon>Eukaryota</taxon>
        <taxon>Viridiplantae</taxon>
        <taxon>Streptophyta</taxon>
        <taxon>Embryophyta</taxon>
        <taxon>Tracheophyta</taxon>
        <taxon>Spermatophyta</taxon>
        <taxon>Magnoliopsida</taxon>
        <taxon>Liliopsida</taxon>
        <taxon>Poales</taxon>
        <taxon>Poaceae</taxon>
        <taxon>BOP clade</taxon>
        <taxon>Oryzoideae</taxon>
        <taxon>Oryzeae</taxon>
        <taxon>Oryzinae</taxon>
        <taxon>Oryza</taxon>
    </lineage>
</organism>
<proteinExistence type="predicted"/>
<protein>
    <recommendedName>
        <fullName evidence="2">Bifunctional inhibitor/plant lipid transfer protein/seed storage helical domain-containing protein</fullName>
    </recommendedName>
</protein>
<dbReference type="EnsemblPlants" id="OGLUM08G13240.1">
    <property type="protein sequence ID" value="OGLUM08G13240.1"/>
    <property type="gene ID" value="OGLUM08G13240"/>
</dbReference>
<sequence length="87" mass="8718">MATARVCASVLDALIHAVVGGPAPPPSSEPCCLLIAGLADVDAAVCICLAIKASVLGDGVKLDDVAVDLPLLVNYCGRNVPEGFKCA</sequence>
<feature type="chain" id="PRO_5002354311" description="Bifunctional inhibitor/plant lipid transfer protein/seed storage helical domain-containing protein" evidence="1">
    <location>
        <begin position="21"/>
        <end position="87"/>
    </location>
</feature>
<dbReference type="InterPro" id="IPR016140">
    <property type="entry name" value="Bifunc_inhib/LTP/seed_store"/>
</dbReference>
<accession>A0A0E0AUL6</accession>
<dbReference type="Pfam" id="PF14547">
    <property type="entry name" value="Hydrophob_seed"/>
    <property type="match status" value="1"/>
</dbReference>
<dbReference type="Gene3D" id="1.10.110.10">
    <property type="entry name" value="Plant lipid-transfer and hydrophobic proteins"/>
    <property type="match status" value="1"/>
</dbReference>
<evidence type="ECO:0000256" key="1">
    <source>
        <dbReference type="SAM" id="SignalP"/>
    </source>
</evidence>
<evidence type="ECO:0000313" key="3">
    <source>
        <dbReference type="EnsemblPlants" id="OGLUM08G13240.1"/>
    </source>
</evidence>
<dbReference type="Proteomes" id="UP000026961">
    <property type="component" value="Chromosome 8"/>
</dbReference>
<name>A0A0E0AUL6_9ORYZ</name>
<reference evidence="3" key="2">
    <citation type="submission" date="2018-05" db="EMBL/GenBank/DDBJ databases">
        <title>OgluRS3 (Oryza glumaepatula Reference Sequence Version 3).</title>
        <authorList>
            <person name="Zhang J."/>
            <person name="Kudrna D."/>
            <person name="Lee S."/>
            <person name="Talag J."/>
            <person name="Welchert J."/>
            <person name="Wing R.A."/>
        </authorList>
    </citation>
    <scope>NUCLEOTIDE SEQUENCE [LARGE SCALE GENOMIC DNA]</scope>
</reference>
<reference evidence="3" key="1">
    <citation type="submission" date="2015-04" db="UniProtKB">
        <authorList>
            <consortium name="EnsemblPlants"/>
        </authorList>
    </citation>
    <scope>IDENTIFICATION</scope>
</reference>
<dbReference type="SMART" id="SM00499">
    <property type="entry name" value="AAI"/>
    <property type="match status" value="1"/>
</dbReference>
<dbReference type="InterPro" id="IPR036312">
    <property type="entry name" value="Bifun_inhib/LTP/seed_sf"/>
</dbReference>
<evidence type="ECO:0000259" key="2">
    <source>
        <dbReference type="SMART" id="SM00499"/>
    </source>
</evidence>
<dbReference type="Gramene" id="OGLUM08G13240.1">
    <property type="protein sequence ID" value="OGLUM08G13240.1"/>
    <property type="gene ID" value="OGLUM08G13240"/>
</dbReference>